<keyword evidence="3 5" id="KW-0238">DNA-binding</keyword>
<keyword evidence="2" id="KW-0229">DNA integration</keyword>
<evidence type="ECO:0000256" key="2">
    <source>
        <dbReference type="ARBA" id="ARBA00022908"/>
    </source>
</evidence>
<dbReference type="Pfam" id="PF00589">
    <property type="entry name" value="Phage_integrase"/>
    <property type="match status" value="1"/>
</dbReference>
<feature type="domain" description="Core-binding (CB)" evidence="7">
    <location>
        <begin position="69"/>
        <end position="153"/>
    </location>
</feature>
<dbReference type="Proteomes" id="UP000218181">
    <property type="component" value="Unassembled WGS sequence"/>
</dbReference>
<dbReference type="Pfam" id="PF14659">
    <property type="entry name" value="Phage_int_SAM_3"/>
    <property type="match status" value="1"/>
</dbReference>
<dbReference type="InterPro" id="IPR004107">
    <property type="entry name" value="Integrase_SAM-like_N"/>
</dbReference>
<evidence type="ECO:0000313" key="8">
    <source>
        <dbReference type="EMBL" id="PCR99752.1"/>
    </source>
</evidence>
<comment type="similarity">
    <text evidence="1">Belongs to the 'phage' integrase family.</text>
</comment>
<gene>
    <name evidence="8" type="ORF">RT41_GL001558</name>
</gene>
<keyword evidence="4" id="KW-0233">DNA recombination</keyword>
<evidence type="ECO:0000259" key="6">
    <source>
        <dbReference type="PROSITE" id="PS51898"/>
    </source>
</evidence>
<feature type="domain" description="Tyr recombinase" evidence="6">
    <location>
        <begin position="182"/>
        <end position="380"/>
    </location>
</feature>
<protein>
    <recommendedName>
        <fullName evidence="10">Integrase</fullName>
    </recommendedName>
</protein>
<dbReference type="InterPro" id="IPR010998">
    <property type="entry name" value="Integrase_recombinase_N"/>
</dbReference>
<dbReference type="GO" id="GO:0015074">
    <property type="term" value="P:DNA integration"/>
    <property type="evidence" value="ECO:0007669"/>
    <property type="project" value="UniProtKB-KW"/>
</dbReference>
<evidence type="ECO:0000259" key="7">
    <source>
        <dbReference type="PROSITE" id="PS51900"/>
    </source>
</evidence>
<dbReference type="GO" id="GO:0003677">
    <property type="term" value="F:DNA binding"/>
    <property type="evidence" value="ECO:0007669"/>
    <property type="project" value="UniProtKB-UniRule"/>
</dbReference>
<reference evidence="8 9" key="1">
    <citation type="submission" date="2014-12" db="EMBL/GenBank/DDBJ databases">
        <title>Draft genome sequences of 10 type strains of Lactococcus.</title>
        <authorList>
            <person name="Sun Z."/>
            <person name="Zhong Z."/>
            <person name="Liu W."/>
            <person name="Zhang W."/>
            <person name="Zhang H."/>
        </authorList>
    </citation>
    <scope>NUCLEOTIDE SEQUENCE [LARGE SCALE GENOMIC DNA]</scope>
    <source>
        <strain evidence="8 9">JCM 16395</strain>
    </source>
</reference>
<keyword evidence="9" id="KW-1185">Reference proteome</keyword>
<dbReference type="PANTHER" id="PTHR30629">
    <property type="entry name" value="PROPHAGE INTEGRASE"/>
    <property type="match status" value="1"/>
</dbReference>
<evidence type="ECO:0000313" key="9">
    <source>
        <dbReference type="Proteomes" id="UP000218181"/>
    </source>
</evidence>
<evidence type="ECO:0008006" key="10">
    <source>
        <dbReference type="Google" id="ProtNLM"/>
    </source>
</evidence>
<evidence type="ECO:0000256" key="4">
    <source>
        <dbReference type="ARBA" id="ARBA00023172"/>
    </source>
</evidence>
<dbReference type="PROSITE" id="PS51898">
    <property type="entry name" value="TYR_RECOMBINASE"/>
    <property type="match status" value="1"/>
</dbReference>
<dbReference type="InterPro" id="IPR013762">
    <property type="entry name" value="Integrase-like_cat_sf"/>
</dbReference>
<proteinExistence type="inferred from homology"/>
<dbReference type="PANTHER" id="PTHR30629:SF2">
    <property type="entry name" value="PROPHAGE INTEGRASE INTS-RELATED"/>
    <property type="match status" value="1"/>
</dbReference>
<organism evidence="8 9">
    <name type="scientific">Lactococcus fujiensis JCM 16395</name>
    <dbReference type="NCBI Taxonomy" id="1291764"/>
    <lineage>
        <taxon>Bacteria</taxon>
        <taxon>Bacillati</taxon>
        <taxon>Bacillota</taxon>
        <taxon>Bacilli</taxon>
        <taxon>Lactobacillales</taxon>
        <taxon>Streptococcaceae</taxon>
        <taxon>Lactococcus</taxon>
    </lineage>
</organism>
<dbReference type="STRING" id="1291764.GCA_001311235_03216"/>
<dbReference type="InterPro" id="IPR011010">
    <property type="entry name" value="DNA_brk_join_enz"/>
</dbReference>
<name>A0A2A5RKP8_9LACT</name>
<dbReference type="AlphaFoldDB" id="A0A2A5RKP8"/>
<accession>A0A2A5RKP8</accession>
<comment type="caution">
    <text evidence="8">The sequence shown here is derived from an EMBL/GenBank/DDBJ whole genome shotgun (WGS) entry which is preliminary data.</text>
</comment>
<evidence type="ECO:0000256" key="5">
    <source>
        <dbReference type="PROSITE-ProRule" id="PRU01248"/>
    </source>
</evidence>
<sequence length="386" mass="45201">MEDKPMYVEQKTNGKYLLRDKYKDPYTGKWKSVSISLDKNTPQAINKARGLLQDKINMKTEIDPKNLNLSFGELYEEWYKYYQVQNKRTSWIKVPFYMDKHVFPIIHKDMKIAAIDSSLIIKVIDQMYTFGDYSLNYTKQTRTTLSTIFNFSIDKGYLETNPVSKTKIIVKREKERQHRKKISDKYLEKEEYQALLKNLYLDDRKRLQAVMAEFLLLTGLRYGELIALQWKNFKNTSIFIEGTLDYTLKKLSEAVKTSTKNISSERIVDLPNRAVQILKEQKEYNSYKFSVLPEDYIFLSKPNAPLSIHAFNKSLKEAAKEVELQKNVSSHIFRHTHVSILAEDNIPLKAIMERVGHSDANTTLSIYNHVTKKSREQITSSLDNIF</sequence>
<dbReference type="PROSITE" id="PS51900">
    <property type="entry name" value="CB"/>
    <property type="match status" value="1"/>
</dbReference>
<dbReference type="CDD" id="cd01189">
    <property type="entry name" value="INT_ICEBs1_C_like"/>
    <property type="match status" value="1"/>
</dbReference>
<dbReference type="InterPro" id="IPR050808">
    <property type="entry name" value="Phage_Integrase"/>
</dbReference>
<dbReference type="EMBL" id="JXJU01000006">
    <property type="protein sequence ID" value="PCR99752.1"/>
    <property type="molecule type" value="Genomic_DNA"/>
</dbReference>
<evidence type="ECO:0000256" key="3">
    <source>
        <dbReference type="ARBA" id="ARBA00023125"/>
    </source>
</evidence>
<dbReference type="InterPro" id="IPR044068">
    <property type="entry name" value="CB"/>
</dbReference>
<dbReference type="Gene3D" id="1.10.443.10">
    <property type="entry name" value="Intergrase catalytic core"/>
    <property type="match status" value="1"/>
</dbReference>
<evidence type="ECO:0000256" key="1">
    <source>
        <dbReference type="ARBA" id="ARBA00008857"/>
    </source>
</evidence>
<dbReference type="GO" id="GO:0006310">
    <property type="term" value="P:DNA recombination"/>
    <property type="evidence" value="ECO:0007669"/>
    <property type="project" value="UniProtKB-KW"/>
</dbReference>
<dbReference type="Gene3D" id="1.10.150.130">
    <property type="match status" value="1"/>
</dbReference>
<dbReference type="SUPFAM" id="SSF56349">
    <property type="entry name" value="DNA breaking-rejoining enzymes"/>
    <property type="match status" value="1"/>
</dbReference>
<dbReference type="InterPro" id="IPR002104">
    <property type="entry name" value="Integrase_catalytic"/>
</dbReference>